<dbReference type="OrthoDB" id="1187707at2"/>
<dbReference type="Pfam" id="PF06013">
    <property type="entry name" value="WXG100"/>
    <property type="match status" value="1"/>
</dbReference>
<proteinExistence type="predicted"/>
<feature type="region of interest" description="Disordered" evidence="1">
    <location>
        <begin position="1"/>
        <end position="106"/>
    </location>
</feature>
<accession>A0A3S3ASN5</accession>
<feature type="compositionally biased region" description="Low complexity" evidence="1">
    <location>
        <begin position="43"/>
        <end position="52"/>
    </location>
</feature>
<reference evidence="3 4" key="1">
    <citation type="submission" date="2018-11" db="EMBL/GenBank/DDBJ databases">
        <title>Rhodococcus spongicola sp. nov. and Rhodococcus xishaensis sp. nov. from marine sponges.</title>
        <authorList>
            <person name="Li L."/>
            <person name="Lin H.W."/>
        </authorList>
    </citation>
    <scope>NUCLEOTIDE SEQUENCE [LARGE SCALE GENOMIC DNA]</scope>
    <source>
        <strain evidence="3 4">CCTCC AB2014297</strain>
    </source>
</reference>
<dbReference type="InterPro" id="IPR036689">
    <property type="entry name" value="ESAT-6-like_sf"/>
</dbReference>
<dbReference type="Proteomes" id="UP000286208">
    <property type="component" value="Unassembled WGS sequence"/>
</dbReference>
<keyword evidence="4" id="KW-1185">Reference proteome</keyword>
<feature type="compositionally biased region" description="Basic and acidic residues" evidence="1">
    <location>
        <begin position="275"/>
        <end position="284"/>
    </location>
</feature>
<comment type="caution">
    <text evidence="3">The sequence shown here is derived from an EMBL/GenBank/DDBJ whole genome shotgun (WGS) entry which is preliminary data.</text>
</comment>
<dbReference type="InterPro" id="IPR010310">
    <property type="entry name" value="T7SS_ESAT-6-like"/>
</dbReference>
<organism evidence="3 4">
    <name type="scientific">Prescottella agglutinans</name>
    <dbReference type="NCBI Taxonomy" id="1644129"/>
    <lineage>
        <taxon>Bacteria</taxon>
        <taxon>Bacillati</taxon>
        <taxon>Actinomycetota</taxon>
        <taxon>Actinomycetes</taxon>
        <taxon>Mycobacteriales</taxon>
        <taxon>Nocardiaceae</taxon>
        <taxon>Prescottella</taxon>
    </lineage>
</organism>
<protein>
    <recommendedName>
        <fullName evidence="2">TPR repeat domain-containing protein</fullName>
    </recommendedName>
</protein>
<dbReference type="AlphaFoldDB" id="A0A3S3ASN5"/>
<name>A0A3S3ASN5_9NOCA</name>
<sequence length="880" mass="94578">MDAAQFRRRGRRPRRDHRDVGARRIAAGIGDTTGARRHRPAGRGRLPAGGRASARHGRAGGGDRRPIRPVRHRLCPQHERTGRAHGRHGGSVVTATRSQVESWRPSDLRSAASTLRTTNDEFRDRLDRVVSTMTESSEYWSGRAYDAALDRAHDERTGGARVADAVHSVAEALERAEASLSSQRTVVIARVNDAHAQGFEVTDDWRVLVTVYGSAEDLAARTDRAAVLQSMLGDAVNALTEEDRRVHDAIVDAVSCLRDIGDRVGMGSGAADGPTSRDAEEGNRDGNALADDPEREVLERVAADLRGLDLDQASLDRMLRGEPISTLPQATQDYYRELYRAAGKDGILALADHLRDRESGGDPAAAASLDTLANGLMVISNEKVGTDLGADGTLIGAGGYDHVPDSFRDLLSSRPRVGDDPFSTETDPDYISDLSKFGSLVREANPAFAPGTQFGTELYQKAGDMMQTPVDAMRYSQSEDLSAYDWAAASFADAAGRNHDAANAILTGDGMHEGYDPSYTVSSLVRHDWSATDGGLGAASLFQWIADDSAYPAGDPDGEQARRALTYLPELLAPTDAAPDYNTEGGRRFAEEGGRDVFDIHREGFARSPELASALSRALSANMDAIDPAGSPDGWTGSTRYLEGGPLLNVTDSNHLLELASLSAEGRSTLTATVTQRANDDLAALFAEDAADGRPGDLSSALAQVSDGLFAGRLERQMVNAVTYTDQLGVTEYNDSAAAIYQAKTIGIKVAGDMLLAPAAGLGAVPGDGVKSAGQSLLDLTVKSYLDQPEYRTVQMPDEYQLAANERTEVKDRLIQAAYQSGTLDPRLMPEGIPLNSKDIEPNSDAAKALRVFIEDRGLTEYINRYVSDQRDAYDSEGTR</sequence>
<feature type="compositionally biased region" description="Basic residues" evidence="1">
    <location>
        <begin position="1"/>
        <end position="15"/>
    </location>
</feature>
<evidence type="ECO:0000313" key="4">
    <source>
        <dbReference type="Proteomes" id="UP000286208"/>
    </source>
</evidence>
<gene>
    <name evidence="3" type="ORF">EGT67_21020</name>
</gene>
<dbReference type="Pfam" id="PF23275">
    <property type="entry name" value="TPR_23"/>
    <property type="match status" value="1"/>
</dbReference>
<evidence type="ECO:0000313" key="3">
    <source>
        <dbReference type="EMBL" id="RVW07465.1"/>
    </source>
</evidence>
<dbReference type="Gene3D" id="1.10.287.1060">
    <property type="entry name" value="ESAT-6-like"/>
    <property type="match status" value="1"/>
</dbReference>
<evidence type="ECO:0000256" key="1">
    <source>
        <dbReference type="SAM" id="MobiDB-lite"/>
    </source>
</evidence>
<dbReference type="SUPFAM" id="SSF140453">
    <property type="entry name" value="EsxAB dimer-like"/>
    <property type="match status" value="1"/>
</dbReference>
<dbReference type="InterPro" id="IPR057037">
    <property type="entry name" value="TPR_rep_actino"/>
</dbReference>
<evidence type="ECO:0000259" key="2">
    <source>
        <dbReference type="Pfam" id="PF23275"/>
    </source>
</evidence>
<feature type="region of interest" description="Disordered" evidence="1">
    <location>
        <begin position="265"/>
        <end position="292"/>
    </location>
</feature>
<feature type="domain" description="TPR repeat" evidence="2">
    <location>
        <begin position="309"/>
        <end position="544"/>
    </location>
</feature>
<dbReference type="EMBL" id="RKLP01000012">
    <property type="protein sequence ID" value="RVW07465.1"/>
    <property type="molecule type" value="Genomic_DNA"/>
</dbReference>